<dbReference type="InterPro" id="IPR049457">
    <property type="entry name" value="Emfourin"/>
</dbReference>
<gene>
    <name evidence="2" type="ORF">E3T48_12305</name>
</gene>
<comment type="caution">
    <text evidence="2">The sequence shown here is derived from an EMBL/GenBank/DDBJ whole genome shotgun (WGS) entry which is preliminary data.</text>
</comment>
<reference evidence="2 3" key="1">
    <citation type="submission" date="2019-03" db="EMBL/GenBank/DDBJ databases">
        <title>Genomics of glacier-inhabiting Cryobacterium strains.</title>
        <authorList>
            <person name="Liu Q."/>
            <person name="Xin Y.-H."/>
        </authorList>
    </citation>
    <scope>NUCLEOTIDE SEQUENCE [LARGE SCALE GENOMIC DNA]</scope>
    <source>
        <strain evidence="2 3">Hh4</strain>
    </source>
</reference>
<evidence type="ECO:0000313" key="3">
    <source>
        <dbReference type="Proteomes" id="UP000298313"/>
    </source>
</evidence>
<evidence type="ECO:0000256" key="1">
    <source>
        <dbReference type="SAM" id="MobiDB-lite"/>
    </source>
</evidence>
<sequence>MKVVVSRSGGIAGIRITWEVDIDAQPDAADWFSLITALPWAEVSARAPEPDRFVYRIRCAPNEVVLAEPQVRGPWKELVDRVKASQDADSGPGPRSAGPRRSPDSPLGGFGVNSQPPG</sequence>
<feature type="compositionally biased region" description="Low complexity" evidence="1">
    <location>
        <begin position="88"/>
        <end position="106"/>
    </location>
</feature>
<proteinExistence type="predicted"/>
<keyword evidence="3" id="KW-1185">Reference proteome</keyword>
<organism evidence="2 3">
    <name type="scientific">Cryobacterium fucosi</name>
    <dbReference type="NCBI Taxonomy" id="1259157"/>
    <lineage>
        <taxon>Bacteria</taxon>
        <taxon>Bacillati</taxon>
        <taxon>Actinomycetota</taxon>
        <taxon>Actinomycetes</taxon>
        <taxon>Micrococcales</taxon>
        <taxon>Microbacteriaceae</taxon>
        <taxon>Cryobacterium</taxon>
    </lineage>
</organism>
<dbReference type="AlphaFoldDB" id="A0A4R9B5P4"/>
<name>A0A4R9B5P4_9MICO</name>
<protein>
    <submittedName>
        <fullName evidence="2">Uncharacterized protein</fullName>
    </submittedName>
</protein>
<feature type="region of interest" description="Disordered" evidence="1">
    <location>
        <begin position="80"/>
        <end position="118"/>
    </location>
</feature>
<dbReference type="RefSeq" id="WP_134524341.1">
    <property type="nucleotide sequence ID" value="NZ_SOHH01000086.1"/>
</dbReference>
<dbReference type="Proteomes" id="UP000298313">
    <property type="component" value="Unassembled WGS sequence"/>
</dbReference>
<dbReference type="OrthoDB" id="4947318at2"/>
<dbReference type="EMBL" id="SOHH01000086">
    <property type="protein sequence ID" value="TFD74993.1"/>
    <property type="molecule type" value="Genomic_DNA"/>
</dbReference>
<evidence type="ECO:0000313" key="2">
    <source>
        <dbReference type="EMBL" id="TFD74993.1"/>
    </source>
</evidence>
<accession>A0A4R9B5P4</accession>
<dbReference type="Pfam" id="PF20242">
    <property type="entry name" value="Emfourin"/>
    <property type="match status" value="1"/>
</dbReference>